<dbReference type="Pfam" id="PF07686">
    <property type="entry name" value="V-set"/>
    <property type="match status" value="2"/>
</dbReference>
<keyword evidence="9" id="KW-0393">Immunoglobulin domain</keyword>
<dbReference type="InterPro" id="IPR001870">
    <property type="entry name" value="B30.2/SPRY"/>
</dbReference>
<feature type="domain" description="Ig-like" evidence="12">
    <location>
        <begin position="166"/>
        <end position="252"/>
    </location>
</feature>
<dbReference type="SMART" id="SM00449">
    <property type="entry name" value="SPRY"/>
    <property type="match status" value="1"/>
</dbReference>
<dbReference type="SMART" id="SM00589">
    <property type="entry name" value="PRY"/>
    <property type="match status" value="2"/>
</dbReference>
<evidence type="ECO:0000313" key="13">
    <source>
        <dbReference type="Ensembl" id="ENSCCRP00020025573.1"/>
    </source>
</evidence>
<keyword evidence="8" id="KW-0325">Glycoprotein</keyword>
<dbReference type="PANTHER" id="PTHR24100:SF151">
    <property type="entry name" value="ICOS LIGAND"/>
    <property type="match status" value="1"/>
</dbReference>
<accession>A0A8C2DGV5</accession>
<dbReference type="SUPFAM" id="SSF48726">
    <property type="entry name" value="Immunoglobulin"/>
    <property type="match status" value="4"/>
</dbReference>
<dbReference type="Gene3D" id="2.60.120.920">
    <property type="match status" value="2"/>
</dbReference>
<dbReference type="Pfam" id="PF13765">
    <property type="entry name" value="PRY"/>
    <property type="match status" value="2"/>
</dbReference>
<dbReference type="InterPro" id="IPR013783">
    <property type="entry name" value="Ig-like_fold"/>
</dbReference>
<dbReference type="SMART" id="SM00406">
    <property type="entry name" value="IGv"/>
    <property type="match status" value="2"/>
</dbReference>
<keyword evidence="3 10" id="KW-0812">Transmembrane</keyword>
<dbReference type="Pfam" id="PF22705">
    <property type="entry name" value="C2-set_3"/>
    <property type="match status" value="2"/>
</dbReference>
<dbReference type="GO" id="GO:0005102">
    <property type="term" value="F:signaling receptor binding"/>
    <property type="evidence" value="ECO:0007669"/>
    <property type="project" value="TreeGrafter"/>
</dbReference>
<dbReference type="InterPro" id="IPR053896">
    <property type="entry name" value="BTN3A2-like_Ig-C"/>
</dbReference>
<dbReference type="InterPro" id="IPR050504">
    <property type="entry name" value="IgSF_BTN/MOG"/>
</dbReference>
<dbReference type="InterPro" id="IPR013320">
    <property type="entry name" value="ConA-like_dom_sf"/>
</dbReference>
<dbReference type="Proteomes" id="UP000694701">
    <property type="component" value="Unplaced"/>
</dbReference>
<proteinExistence type="inferred from homology"/>
<evidence type="ECO:0000259" key="12">
    <source>
        <dbReference type="PROSITE" id="PS50835"/>
    </source>
</evidence>
<evidence type="ECO:0000256" key="3">
    <source>
        <dbReference type="ARBA" id="ARBA00022692"/>
    </source>
</evidence>
<dbReference type="GO" id="GO:0050852">
    <property type="term" value="P:T cell receptor signaling pathway"/>
    <property type="evidence" value="ECO:0007669"/>
    <property type="project" value="TreeGrafter"/>
</dbReference>
<dbReference type="GO" id="GO:0001817">
    <property type="term" value="P:regulation of cytokine production"/>
    <property type="evidence" value="ECO:0007669"/>
    <property type="project" value="TreeGrafter"/>
</dbReference>
<dbReference type="InterPro" id="IPR013106">
    <property type="entry name" value="Ig_V-set"/>
</dbReference>
<dbReference type="FunFam" id="2.60.40.10:FF:000142">
    <property type="entry name" value="V-set domain-containing T-cell activation inhibitor 1"/>
    <property type="match status" value="2"/>
</dbReference>
<keyword evidence="6 10" id="KW-0472">Membrane</keyword>
<evidence type="ECO:0000256" key="5">
    <source>
        <dbReference type="ARBA" id="ARBA00022989"/>
    </source>
</evidence>
<comment type="subcellular location">
    <subcellularLocation>
        <location evidence="1">Membrane</location>
        <topology evidence="1">Single-pass type I membrane protein</topology>
    </subcellularLocation>
</comment>
<dbReference type="FunFam" id="2.60.40.10:FF:002319">
    <property type="entry name" value="Zgc:162154"/>
    <property type="match status" value="2"/>
</dbReference>
<reference evidence="13" key="1">
    <citation type="submission" date="2025-08" db="UniProtKB">
        <authorList>
            <consortium name="Ensembl"/>
        </authorList>
    </citation>
    <scope>IDENTIFICATION</scope>
</reference>
<dbReference type="Ensembl" id="ENSCCRT00020028024.1">
    <property type="protein sequence ID" value="ENSCCRP00020025573.1"/>
    <property type="gene ID" value="ENSCCRG00020011783.1"/>
</dbReference>
<dbReference type="GO" id="GO:1903037">
    <property type="term" value="P:regulation of leukocyte cell-cell adhesion"/>
    <property type="evidence" value="ECO:0007669"/>
    <property type="project" value="UniProtKB-ARBA"/>
</dbReference>
<dbReference type="InterPro" id="IPR003599">
    <property type="entry name" value="Ig_sub"/>
</dbReference>
<feature type="transmembrane region" description="Helical" evidence="10">
    <location>
        <begin position="606"/>
        <end position="627"/>
    </location>
</feature>
<dbReference type="PANTHER" id="PTHR24100">
    <property type="entry name" value="BUTYROPHILIN"/>
    <property type="match status" value="1"/>
</dbReference>
<dbReference type="PRINTS" id="PR01407">
    <property type="entry name" value="BUTYPHLNCDUF"/>
</dbReference>
<dbReference type="PROSITE" id="PS50188">
    <property type="entry name" value="B302_SPRY"/>
    <property type="match status" value="1"/>
</dbReference>
<feature type="domain" description="B30.2/SPRY" evidence="11">
    <location>
        <begin position="622"/>
        <end position="820"/>
    </location>
</feature>
<dbReference type="Gene3D" id="2.60.40.10">
    <property type="entry name" value="Immunoglobulins"/>
    <property type="match status" value="4"/>
</dbReference>
<dbReference type="InterPro" id="IPR003598">
    <property type="entry name" value="Ig_sub2"/>
</dbReference>
<keyword evidence="5 10" id="KW-1133">Transmembrane helix</keyword>
<feature type="domain" description="Ig-like" evidence="12">
    <location>
        <begin position="61"/>
        <end position="157"/>
    </location>
</feature>
<keyword evidence="7" id="KW-1015">Disulfide bond</keyword>
<evidence type="ECO:0000313" key="14">
    <source>
        <dbReference type="Proteomes" id="UP000694701"/>
    </source>
</evidence>
<sequence>MRSTTLLKNKCVSSIQPGSICIFSDMKLLCLTLLLVSGITDSRSEQYKLVGSADPVFAVAGEDVILPCSVKPNISVVDMRVEWFRPGLKNSLVHFYEDHEDRNTDQIESYRGRTKLIHQELQRGDASLKLSSVRVSDEGRYKCFIQSKAWYDDTTVNVRVEAVGRPPVITVDGFDHSGGLQLQCESEGWYPEPKLEWLDSEGVSLSSETTETHRNTDRFSVKHTITGYERDSKIHCSVKLRHHMLETLIIISKKMFISWRNYWRTSVIMISVAVVLSVFAGIIIATFVNKTRVTTHLRRYTVNVILDADTAHPYLFTSDDGKQVRNGNKKQKGMDGQKDRFDYYLGALGKDGFSSGCFYFEVQHLCHLEMKFICLTLLIISGITDSRSEQYKVVGPADSVFVVAGEDVILPCSVKPNISVVDMRVEWYKLDQKDLLVHLFDDHVDKNTEQIHSYRGRTELNHQELQRGNASLKLSSVQIFDEGLYKCFIQSKSWNDDTTVNVKVEALGHPPVITVDGFDHSGGLHLQCESEGWYPEPDLEWLNSEGVSLSSETTETHRNTDGFNVKHTITLHHSDKIHCRVKLRHHMLETLIITTSNMFISWRTTVILISVFVVLSVIAGILIAVFVHKNKVSHLRAYMVNVILDADTAHRRLIVYCDGKQVKLVKAHKKELDRNEAPKDRFNDYLGVLGKDGFSSVCFYFEVQVKGQTEWYLGVTRESVNRTGSISLSPENGYWSVCLKNGKYWAHESPLVSLSLSVNPQRVGVFVDYEKGLITFYDVEFMSLMYSFTNQSFDEKLYPFVSLGYLKNENFTPLIICDDY</sequence>
<evidence type="ECO:0000256" key="10">
    <source>
        <dbReference type="SAM" id="Phobius"/>
    </source>
</evidence>
<dbReference type="SMART" id="SM00409">
    <property type="entry name" value="IG"/>
    <property type="match status" value="2"/>
</dbReference>
<dbReference type="InterPro" id="IPR043136">
    <property type="entry name" value="B30.2/SPRY_sf"/>
</dbReference>
<keyword evidence="4" id="KW-0732">Signal</keyword>
<dbReference type="InterPro" id="IPR007110">
    <property type="entry name" value="Ig-like_dom"/>
</dbReference>
<organism evidence="13 14">
    <name type="scientific">Cyprinus carpio</name>
    <name type="common">Common carp</name>
    <dbReference type="NCBI Taxonomy" id="7962"/>
    <lineage>
        <taxon>Eukaryota</taxon>
        <taxon>Metazoa</taxon>
        <taxon>Chordata</taxon>
        <taxon>Craniata</taxon>
        <taxon>Vertebrata</taxon>
        <taxon>Euteleostomi</taxon>
        <taxon>Actinopterygii</taxon>
        <taxon>Neopterygii</taxon>
        <taxon>Teleostei</taxon>
        <taxon>Ostariophysi</taxon>
        <taxon>Cypriniformes</taxon>
        <taxon>Cyprinidae</taxon>
        <taxon>Cyprininae</taxon>
        <taxon>Cyprinus</taxon>
    </lineage>
</organism>
<evidence type="ECO:0000256" key="4">
    <source>
        <dbReference type="ARBA" id="ARBA00022729"/>
    </source>
</evidence>
<evidence type="ECO:0000256" key="2">
    <source>
        <dbReference type="ARBA" id="ARBA00007591"/>
    </source>
</evidence>
<dbReference type="GO" id="GO:0050863">
    <property type="term" value="P:regulation of T cell activation"/>
    <property type="evidence" value="ECO:0007669"/>
    <property type="project" value="UniProtKB-ARBA"/>
</dbReference>
<dbReference type="GO" id="GO:0009897">
    <property type="term" value="C:external side of plasma membrane"/>
    <property type="evidence" value="ECO:0007669"/>
    <property type="project" value="TreeGrafter"/>
</dbReference>
<dbReference type="InterPro" id="IPR003877">
    <property type="entry name" value="SPRY_dom"/>
</dbReference>
<comment type="similarity">
    <text evidence="2">Belongs to the immunoglobulin superfamily. BTN/MOG family.</text>
</comment>
<feature type="domain" description="Ig-like" evidence="12">
    <location>
        <begin position="510"/>
        <end position="581"/>
    </location>
</feature>
<feature type="transmembrane region" description="Helical" evidence="10">
    <location>
        <begin position="262"/>
        <end position="288"/>
    </location>
</feature>
<evidence type="ECO:0000259" key="11">
    <source>
        <dbReference type="PROSITE" id="PS50188"/>
    </source>
</evidence>
<evidence type="ECO:0000256" key="6">
    <source>
        <dbReference type="ARBA" id="ARBA00023136"/>
    </source>
</evidence>
<dbReference type="InterPro" id="IPR036179">
    <property type="entry name" value="Ig-like_dom_sf"/>
</dbReference>
<dbReference type="PROSITE" id="PS50835">
    <property type="entry name" value="IG_LIKE"/>
    <property type="match status" value="4"/>
</dbReference>
<dbReference type="AlphaFoldDB" id="A0A8C2DGV5"/>
<feature type="domain" description="Ig-like" evidence="12">
    <location>
        <begin position="389"/>
        <end position="503"/>
    </location>
</feature>
<evidence type="ECO:0000256" key="8">
    <source>
        <dbReference type="ARBA" id="ARBA00023180"/>
    </source>
</evidence>
<evidence type="ECO:0000256" key="1">
    <source>
        <dbReference type="ARBA" id="ARBA00004479"/>
    </source>
</evidence>
<dbReference type="SMART" id="SM00408">
    <property type="entry name" value="IGc2"/>
    <property type="match status" value="2"/>
</dbReference>
<dbReference type="FunFam" id="2.60.120.920:FF:000004">
    <property type="entry name" value="Butyrophilin subfamily 1 member A1"/>
    <property type="match status" value="1"/>
</dbReference>
<dbReference type="InterPro" id="IPR006574">
    <property type="entry name" value="PRY"/>
</dbReference>
<evidence type="ECO:0000256" key="9">
    <source>
        <dbReference type="ARBA" id="ARBA00023319"/>
    </source>
</evidence>
<name>A0A8C2DGV5_CYPCA</name>
<protein>
    <recommendedName>
        <fullName evidence="15">Butyrophilin subfamily 1 member A1-like</fullName>
    </recommendedName>
</protein>
<evidence type="ECO:0000256" key="7">
    <source>
        <dbReference type="ARBA" id="ARBA00023157"/>
    </source>
</evidence>
<evidence type="ECO:0008006" key="15">
    <source>
        <dbReference type="Google" id="ProtNLM"/>
    </source>
</evidence>
<dbReference type="SUPFAM" id="SSF49899">
    <property type="entry name" value="Concanavalin A-like lectins/glucanases"/>
    <property type="match status" value="2"/>
</dbReference>
<dbReference type="CDD" id="cd13733">
    <property type="entry name" value="SPRY_PRY_C-I_1"/>
    <property type="match status" value="1"/>
</dbReference>
<dbReference type="Pfam" id="PF00622">
    <property type="entry name" value="SPRY"/>
    <property type="match status" value="1"/>
</dbReference>
<dbReference type="InterPro" id="IPR003879">
    <property type="entry name" value="Butyrophylin_SPRY"/>
</dbReference>